<comment type="catalytic activity">
    <reaction evidence="1">
        <text>a 5'-end (N(7)-methyl 5'-triphosphoguanosine)-ribonucleoside in mRNA + S-adenosyl-L-methionine = a 5'-end (N(7)-methyl 5'-triphosphoguanosine)-(2'-O-methyl-ribonucleoside) in mRNA + S-adenosyl-L-homocysteine + H(+)</text>
        <dbReference type="Rhea" id="RHEA:67020"/>
        <dbReference type="Rhea" id="RHEA-COMP:17167"/>
        <dbReference type="Rhea" id="RHEA-COMP:17168"/>
        <dbReference type="ChEBI" id="CHEBI:15378"/>
        <dbReference type="ChEBI" id="CHEBI:57856"/>
        <dbReference type="ChEBI" id="CHEBI:59789"/>
        <dbReference type="ChEBI" id="CHEBI:156461"/>
        <dbReference type="ChEBI" id="CHEBI:167609"/>
        <dbReference type="EC" id="2.1.1.57"/>
    </reaction>
</comment>
<keyword evidence="1" id="KW-0507">mRNA processing</keyword>
<evidence type="ECO:0000259" key="3">
    <source>
        <dbReference type="PROSITE" id="PS51644"/>
    </source>
</evidence>
<dbReference type="Gene3D" id="3.40.50.12760">
    <property type="match status" value="1"/>
</dbReference>
<reference evidence="4 5" key="1">
    <citation type="submission" date="2024-08" db="EMBL/GenBank/DDBJ databases">
        <authorList>
            <person name="Cucini C."/>
            <person name="Frati F."/>
        </authorList>
    </citation>
    <scope>NUCLEOTIDE SEQUENCE [LARGE SCALE GENOMIC DNA]</scope>
</reference>
<sequence>MADDVARRSAALATARVPENVKSEIINIAQEEFPKKIAVLQLAGKYQNKYKKELRPESYGFKTHNEMLKTIIQLTLHHDEMLALWFLTYNPNAVVVEEEPEPEVVTSAPMDVEGGNGEVEHQEANENNHTETNNTRNSEENAANIIVLEDTEDVEMKAPEPPVIKEKPKLPNLPPPSPSVSSVASSNASGTTRSRRLPPPPPSMDWSHGSKSILGKRQGSILGPDAKRLQLDEDMDSVCSVDESVPQQDRRRLETDRRRVKFIPTIRDLDMLTYDTLILGKKMGVVEPATYVDTTFCQREVLERLMEVKYEIRKVGGPAYQDLQKRLNDFANPPVIFQFDSAYLYANIDALTGFSLSNPCARNGESIVNENELLYAVDIHGGPGGFVEYMLTKKQWEAKVYGYTFKEEPYNYQLTTTGHFPKESFEQWLGMDGKRGDGSIYKPAFVDQFARFVRRHTNFEGVHVVVADGSEMTPGLDEDRKELRCKPLILAEAYIAMRVLREGGTFVLRLYDIFTPYTAGLIYLMYRAFESCTIIRPETCHQGSAERFLVCKHYRGGKICTEITNYLQTCHSMDHGCHVNHKFPNDQQAEIVELVPVEQIRATDRFYDYVYESNCIIGRIQLEETHALCRALQFRHDGRIVAQRKNDIRIKCADVWNCPRRLRQEARYASLSPELFLTKLLRPYPENVLNRTEREGEVLLTYPVMDRDFANPQEWHFVSVGRDRGFYMGRGGDKVYRFSGGKWKLVQDEMDIADQTLVYGDIVDEITQYEGKQITQTAFHIIDGMVLGGKDIRNLSYNERTEMCTKFAKSMCKPSLTNLILIRAKKPQEATRLEPSLIAVHKEQVKGRGDRKKRPLAPVDISDAKSPAYAHTGMLFMRTMKTNDVHADFITTMQNRLYWKLDETMDRNPSAPAANRPSDPRVAANTSVDSPSLVQHIKSLSPQPNAAK</sequence>
<comment type="function">
    <text evidence="1">S-adenosyl-L-methionine-dependent methyltransferase that mediates RNA cap1 2'-O-ribose methylation to the 5'-cap structure of RNAs. Methylates the ribose of the first nucleotide of a m(7)GpppG-capped mRNA to produce m(7)GpppNmp (cap1).</text>
</comment>
<dbReference type="Pfam" id="PF01728">
    <property type="entry name" value="FtsJ"/>
    <property type="match status" value="1"/>
</dbReference>
<keyword evidence="5" id="KW-1185">Reference proteome</keyword>
<dbReference type="InterPro" id="IPR050851">
    <property type="entry name" value="mRNA_Cap_2O-Ribose_MeTrfase"/>
</dbReference>
<dbReference type="InterPro" id="IPR041966">
    <property type="entry name" value="LOTUS-like"/>
</dbReference>
<evidence type="ECO:0000313" key="5">
    <source>
        <dbReference type="Proteomes" id="UP001642540"/>
    </source>
</evidence>
<protein>
    <recommendedName>
        <fullName evidence="1">Cap-specific mRNA (nucleoside-2'-O-)-methyltransferase 1</fullName>
        <ecNumber evidence="1">2.1.1.57</ecNumber>
    </recommendedName>
    <alternativeName>
        <fullName evidence="1">Cap1 2'O-ribose methyltransferase 1</fullName>
    </alternativeName>
</protein>
<feature type="compositionally biased region" description="Polar residues" evidence="2">
    <location>
        <begin position="924"/>
        <end position="948"/>
    </location>
</feature>
<comment type="subcellular location">
    <subcellularLocation>
        <location evidence="1">Nucleus</location>
    </subcellularLocation>
</comment>
<dbReference type="Pfam" id="PF12872">
    <property type="entry name" value="OST-HTH"/>
    <property type="match status" value="1"/>
</dbReference>
<keyword evidence="1" id="KW-0539">Nucleus</keyword>
<feature type="compositionally biased region" description="Basic and acidic residues" evidence="2">
    <location>
        <begin position="154"/>
        <end position="169"/>
    </location>
</feature>
<dbReference type="Proteomes" id="UP001642540">
    <property type="component" value="Unassembled WGS sequence"/>
</dbReference>
<gene>
    <name evidence="4" type="ORF">ODALV1_LOCUS11275</name>
</gene>
<evidence type="ECO:0000256" key="2">
    <source>
        <dbReference type="SAM" id="MobiDB-lite"/>
    </source>
</evidence>
<keyword evidence="1" id="KW-0808">Transferase</keyword>
<dbReference type="PROSITE" id="PS51644">
    <property type="entry name" value="HTH_OST"/>
    <property type="match status" value="1"/>
</dbReference>
<dbReference type="PANTHER" id="PTHR16121:SF0">
    <property type="entry name" value="CAP-SPECIFIC MRNA (NUCLEOSIDE-2'-O-)-METHYLTRANSFERASE 1"/>
    <property type="match status" value="1"/>
</dbReference>
<dbReference type="InterPro" id="IPR025605">
    <property type="entry name" value="OST-HTH/LOTUS_dom"/>
</dbReference>
<dbReference type="SUPFAM" id="SSF53335">
    <property type="entry name" value="S-adenosyl-L-methionine-dependent methyltransferases"/>
    <property type="match status" value="1"/>
</dbReference>
<comment type="caution">
    <text evidence="4">The sequence shown here is derived from an EMBL/GenBank/DDBJ whole genome shotgun (WGS) entry which is preliminary data.</text>
</comment>
<proteinExistence type="predicted"/>
<feature type="region of interest" description="Disordered" evidence="2">
    <location>
        <begin position="908"/>
        <end position="948"/>
    </location>
</feature>
<feature type="domain" description="HTH OST-type" evidence="3">
    <location>
        <begin position="17"/>
        <end position="91"/>
    </location>
</feature>
<organism evidence="4 5">
    <name type="scientific">Orchesella dallaii</name>
    <dbReference type="NCBI Taxonomy" id="48710"/>
    <lineage>
        <taxon>Eukaryota</taxon>
        <taxon>Metazoa</taxon>
        <taxon>Ecdysozoa</taxon>
        <taxon>Arthropoda</taxon>
        <taxon>Hexapoda</taxon>
        <taxon>Collembola</taxon>
        <taxon>Entomobryomorpha</taxon>
        <taxon>Entomobryoidea</taxon>
        <taxon>Orchesellidae</taxon>
        <taxon>Orchesellinae</taxon>
        <taxon>Orchesella</taxon>
    </lineage>
</organism>
<keyword evidence="1" id="KW-0489">Methyltransferase</keyword>
<dbReference type="PANTHER" id="PTHR16121">
    <property type="entry name" value="CAP-SPECIFIC MRNA (NUCLEOSIDE-2'-O-)-METHYLTRANSFERASE 1-RELATED"/>
    <property type="match status" value="1"/>
</dbReference>
<accession>A0ABP1QH71</accession>
<dbReference type="EMBL" id="CAXLJM020000034">
    <property type="protein sequence ID" value="CAL8102864.1"/>
    <property type="molecule type" value="Genomic_DNA"/>
</dbReference>
<dbReference type="EC" id="2.1.1.57" evidence="1"/>
<keyword evidence="1" id="KW-0949">S-adenosyl-L-methionine</keyword>
<evidence type="ECO:0000256" key="1">
    <source>
        <dbReference type="RuleBase" id="RU368012"/>
    </source>
</evidence>
<keyword evidence="1" id="KW-0506">mRNA capping</keyword>
<dbReference type="InterPro" id="IPR002877">
    <property type="entry name" value="RNA_MeTrfase_FtsJ_dom"/>
</dbReference>
<feature type="compositionally biased region" description="Low complexity" evidence="2">
    <location>
        <begin position="130"/>
        <end position="144"/>
    </location>
</feature>
<feature type="region of interest" description="Disordered" evidence="2">
    <location>
        <begin position="122"/>
        <end position="221"/>
    </location>
</feature>
<feature type="compositionally biased region" description="Low complexity" evidence="2">
    <location>
        <begin position="179"/>
        <end position="189"/>
    </location>
</feature>
<evidence type="ECO:0000313" key="4">
    <source>
        <dbReference type="EMBL" id="CAL8102864.1"/>
    </source>
</evidence>
<dbReference type="InterPro" id="IPR029063">
    <property type="entry name" value="SAM-dependent_MTases_sf"/>
</dbReference>
<dbReference type="Gene3D" id="3.30.420.610">
    <property type="entry name" value="LOTUS domain-like"/>
    <property type="match status" value="1"/>
</dbReference>
<name>A0ABP1QH71_9HEXA</name>